<organism evidence="1 2">
    <name type="scientific">Mucilaginibacter paludis DSM 18603</name>
    <dbReference type="NCBI Taxonomy" id="714943"/>
    <lineage>
        <taxon>Bacteria</taxon>
        <taxon>Pseudomonadati</taxon>
        <taxon>Bacteroidota</taxon>
        <taxon>Sphingobacteriia</taxon>
        <taxon>Sphingobacteriales</taxon>
        <taxon>Sphingobacteriaceae</taxon>
        <taxon>Mucilaginibacter</taxon>
    </lineage>
</organism>
<proteinExistence type="predicted"/>
<sequence>MINKSDLQSKFKHFGILDENDESEKNYARLRIKFGIKLALNKLLLNVNWPVPLFYHILMQTNITKLIEAHFKHSNYKALVLVPIKNNQCPR</sequence>
<dbReference type="Proteomes" id="UP000002774">
    <property type="component" value="Chromosome"/>
</dbReference>
<dbReference type="STRING" id="714943.Mucpa_1664"/>
<evidence type="ECO:0000313" key="2">
    <source>
        <dbReference type="Proteomes" id="UP000002774"/>
    </source>
</evidence>
<name>H1Y6H7_9SPHI</name>
<dbReference type="EMBL" id="CM001403">
    <property type="protein sequence ID" value="EHQ25821.1"/>
    <property type="molecule type" value="Genomic_DNA"/>
</dbReference>
<protein>
    <submittedName>
        <fullName evidence="1">Uncharacterized protein</fullName>
    </submittedName>
</protein>
<dbReference type="HOGENOM" id="CLU_2423712_0_0_10"/>
<dbReference type="AlphaFoldDB" id="H1Y6H7"/>
<keyword evidence="2" id="KW-1185">Reference proteome</keyword>
<accession>H1Y6H7</accession>
<evidence type="ECO:0000313" key="1">
    <source>
        <dbReference type="EMBL" id="EHQ25821.1"/>
    </source>
</evidence>
<gene>
    <name evidence="1" type="ORF">Mucpa_1664</name>
</gene>
<reference evidence="1" key="1">
    <citation type="submission" date="2011-09" db="EMBL/GenBank/DDBJ databases">
        <title>The permanent draft genome of Mucilaginibacter paludis DSM 18603.</title>
        <authorList>
            <consortium name="US DOE Joint Genome Institute (JGI-PGF)"/>
            <person name="Lucas S."/>
            <person name="Han J."/>
            <person name="Lapidus A."/>
            <person name="Bruce D."/>
            <person name="Goodwin L."/>
            <person name="Pitluck S."/>
            <person name="Peters L."/>
            <person name="Kyrpides N."/>
            <person name="Mavromatis K."/>
            <person name="Ivanova N."/>
            <person name="Mikhailova N."/>
            <person name="Held B."/>
            <person name="Detter J.C."/>
            <person name="Tapia R."/>
            <person name="Han C."/>
            <person name="Land M."/>
            <person name="Hauser L."/>
            <person name="Markowitz V."/>
            <person name="Cheng J.-F."/>
            <person name="Hugenholtz P."/>
            <person name="Woyke T."/>
            <person name="Wu D."/>
            <person name="Tindall B."/>
            <person name="Brambilla E."/>
            <person name="Klenk H.-P."/>
            <person name="Eisen J.A."/>
        </authorList>
    </citation>
    <scope>NUCLEOTIDE SEQUENCE [LARGE SCALE GENOMIC DNA]</scope>
    <source>
        <strain evidence="1">DSM 18603</strain>
    </source>
</reference>